<accession>A0ACB7VDV9</accession>
<reference evidence="2" key="1">
    <citation type="journal article" date="2022" name="Nat. Commun.">
        <title>Chromosome evolution and the genetic basis of agronomically important traits in greater yam.</title>
        <authorList>
            <person name="Bredeson J.V."/>
            <person name="Lyons J.B."/>
            <person name="Oniyinde I.O."/>
            <person name="Okereke N.R."/>
            <person name="Kolade O."/>
            <person name="Nnabue I."/>
            <person name="Nwadili C.O."/>
            <person name="Hribova E."/>
            <person name="Parker M."/>
            <person name="Nwogha J."/>
            <person name="Shu S."/>
            <person name="Carlson J."/>
            <person name="Kariba R."/>
            <person name="Muthemba S."/>
            <person name="Knop K."/>
            <person name="Barton G.J."/>
            <person name="Sherwood A.V."/>
            <person name="Lopez-Montes A."/>
            <person name="Asiedu R."/>
            <person name="Jamnadass R."/>
            <person name="Muchugi A."/>
            <person name="Goodstein D."/>
            <person name="Egesi C.N."/>
            <person name="Featherston J."/>
            <person name="Asfaw A."/>
            <person name="Simpson G.G."/>
            <person name="Dolezel J."/>
            <person name="Hendre P.S."/>
            <person name="Van Deynze A."/>
            <person name="Kumar P.L."/>
            <person name="Obidiegwu J.E."/>
            <person name="Bhattacharjee R."/>
            <person name="Rokhsar D.S."/>
        </authorList>
    </citation>
    <scope>NUCLEOTIDE SEQUENCE [LARGE SCALE GENOMIC DNA]</scope>
    <source>
        <strain evidence="2">cv. TDa95/00328</strain>
    </source>
</reference>
<name>A0ACB7VDV9_DIOAL</name>
<gene>
    <name evidence="1" type="ORF">IHE45_09G030900</name>
</gene>
<comment type="caution">
    <text evidence="1">The sequence shown here is derived from an EMBL/GenBank/DDBJ whole genome shotgun (WGS) entry which is preliminary data.</text>
</comment>
<evidence type="ECO:0000313" key="1">
    <source>
        <dbReference type="EMBL" id="KAH7672096.1"/>
    </source>
</evidence>
<sequence length="194" mass="20487">MPNSGIVAQTLNGTHFCPNCDCVVFPAPGYTCPFCNGELVHRFISAFLTEEDIEELDREFINFISLHFGVRLSISVQALLLVEGDNPFIGLPAAAASAVASLPEIMILEGFGAGDEALCTVCMDEFVAGGKATQLPCGHLYHQDCILPWLALRNTCPVCREELPAEDPASSGFGGWNVGFDGDGASGSGGMADV</sequence>
<keyword evidence="2" id="KW-1185">Reference proteome</keyword>
<proteinExistence type="predicted"/>
<dbReference type="Proteomes" id="UP000827976">
    <property type="component" value="Chromosome 9"/>
</dbReference>
<dbReference type="EMBL" id="CM037019">
    <property type="protein sequence ID" value="KAH7672096.1"/>
    <property type="molecule type" value="Genomic_DNA"/>
</dbReference>
<organism evidence="1 2">
    <name type="scientific">Dioscorea alata</name>
    <name type="common">Purple yam</name>
    <dbReference type="NCBI Taxonomy" id="55571"/>
    <lineage>
        <taxon>Eukaryota</taxon>
        <taxon>Viridiplantae</taxon>
        <taxon>Streptophyta</taxon>
        <taxon>Embryophyta</taxon>
        <taxon>Tracheophyta</taxon>
        <taxon>Spermatophyta</taxon>
        <taxon>Magnoliopsida</taxon>
        <taxon>Liliopsida</taxon>
        <taxon>Dioscoreales</taxon>
        <taxon>Dioscoreaceae</taxon>
        <taxon>Dioscorea</taxon>
    </lineage>
</organism>
<evidence type="ECO:0000313" key="2">
    <source>
        <dbReference type="Proteomes" id="UP000827976"/>
    </source>
</evidence>
<protein>
    <submittedName>
        <fullName evidence="1">Zinc finger RING/FYVE/PHD-type protein</fullName>
    </submittedName>
</protein>